<protein>
    <submittedName>
        <fullName evidence="5">Uncharacterized protein</fullName>
    </submittedName>
</protein>
<feature type="transmembrane region" description="Helical" evidence="2">
    <location>
        <begin position="87"/>
        <end position="108"/>
    </location>
</feature>
<dbReference type="InterPro" id="IPR028949">
    <property type="entry name" value="Ntox15"/>
</dbReference>
<dbReference type="EMBL" id="CABVHU010000010">
    <property type="protein sequence ID" value="VVO19152.1"/>
    <property type="molecule type" value="Genomic_DNA"/>
</dbReference>
<dbReference type="RefSeq" id="WP_150799453.1">
    <property type="nucleotide sequence ID" value="NZ_CABVHU010000010.1"/>
</dbReference>
<evidence type="ECO:0000313" key="5">
    <source>
        <dbReference type="EMBL" id="VVO19152.1"/>
    </source>
</evidence>
<proteinExistence type="predicted"/>
<sequence>MALWNIVPTWFEIEDRITHDMGYQGGHSRIHLNEYKSSISLNIRRIHGIRTAFTRAEWEAANSLRQRFHDLDIASVLNELISVVNQMAMIVAGSVLAGGAMGAGVGAFAGGAGAIPLGMAGAAMGLQVSAWILGALGLVSVAEFFVEGLPRIGEYYLDGINIAWRGTQGDEGLNPYSHDDPFAIDRAAQHIARGHEEVVILLLGAIVEYLMRGRGNAHVLASQMRASSKCARLGQWMLKHEEALKKHPDLQPPKPRRGAFAPQESTSPTPRQPDHPSPKKPVGMPEHKVPCFNVNKMHAGKIPEFDRQLAGQEKGLNDLSVDEYLKGREAFTAKNVVRDPKVAATARKKLSQEMEVELRDKLRAEGVLPEQAKTLAKDMTSRKMATLAALHNPDLFAGGKDIISDFGDRRINASIGPQWPSRIGGLDAAANDVPEAMRGATKMSAKLERCK</sequence>
<name>A0A5E7E3U1_PSEFL</name>
<dbReference type="InterPro" id="IPR049195">
    <property type="entry name" value="Tre1-like_N"/>
</dbReference>
<feature type="domain" description="NAD(+)--protein-arginine ADP-ribosyltransferase Tre1-like N-terminal" evidence="4">
    <location>
        <begin position="49"/>
        <end position="241"/>
    </location>
</feature>
<evidence type="ECO:0000256" key="2">
    <source>
        <dbReference type="SAM" id="Phobius"/>
    </source>
</evidence>
<keyword evidence="2" id="KW-1133">Transmembrane helix</keyword>
<dbReference type="Pfam" id="PF15604">
    <property type="entry name" value="Ntox15"/>
    <property type="match status" value="1"/>
</dbReference>
<evidence type="ECO:0000259" key="3">
    <source>
        <dbReference type="Pfam" id="PF15604"/>
    </source>
</evidence>
<feature type="domain" description="Novel toxin 15" evidence="3">
    <location>
        <begin position="302"/>
        <end position="449"/>
    </location>
</feature>
<feature type="transmembrane region" description="Helical" evidence="2">
    <location>
        <begin position="128"/>
        <end position="146"/>
    </location>
</feature>
<evidence type="ECO:0000259" key="4">
    <source>
        <dbReference type="Pfam" id="PF21724"/>
    </source>
</evidence>
<evidence type="ECO:0000313" key="6">
    <source>
        <dbReference type="Proteomes" id="UP000409037"/>
    </source>
</evidence>
<keyword evidence="2" id="KW-0472">Membrane</keyword>
<keyword evidence="2" id="KW-0812">Transmembrane</keyword>
<organism evidence="5 6">
    <name type="scientific">Pseudomonas fluorescens</name>
    <dbReference type="NCBI Taxonomy" id="294"/>
    <lineage>
        <taxon>Bacteria</taxon>
        <taxon>Pseudomonadati</taxon>
        <taxon>Pseudomonadota</taxon>
        <taxon>Gammaproteobacteria</taxon>
        <taxon>Pseudomonadales</taxon>
        <taxon>Pseudomonadaceae</taxon>
        <taxon>Pseudomonas</taxon>
    </lineage>
</organism>
<dbReference type="Proteomes" id="UP000409037">
    <property type="component" value="Unassembled WGS sequence"/>
</dbReference>
<gene>
    <name evidence="5" type="ORF">PS833_04058</name>
</gene>
<evidence type="ECO:0000256" key="1">
    <source>
        <dbReference type="SAM" id="MobiDB-lite"/>
    </source>
</evidence>
<dbReference type="Pfam" id="PF21724">
    <property type="entry name" value="DUF6861"/>
    <property type="match status" value="1"/>
</dbReference>
<accession>A0A5E7E3U1</accession>
<dbReference type="AlphaFoldDB" id="A0A5E7E3U1"/>
<feature type="region of interest" description="Disordered" evidence="1">
    <location>
        <begin position="245"/>
        <end position="287"/>
    </location>
</feature>
<dbReference type="OrthoDB" id="3261089at2"/>
<reference evidence="5 6" key="1">
    <citation type="submission" date="2019-09" db="EMBL/GenBank/DDBJ databases">
        <authorList>
            <person name="Chandra G."/>
            <person name="Truman W A."/>
        </authorList>
    </citation>
    <scope>NUCLEOTIDE SEQUENCE [LARGE SCALE GENOMIC DNA]</scope>
    <source>
        <strain evidence="5">PS833</strain>
    </source>
</reference>